<evidence type="ECO:0000313" key="3">
    <source>
        <dbReference type="WBParaSite" id="NBR_0002225801-mRNA-1"/>
    </source>
</evidence>
<gene>
    <name evidence="1" type="ORF">NBR_LOCUS22259</name>
</gene>
<dbReference type="EMBL" id="UYSL01027668">
    <property type="protein sequence ID" value="VDL86968.1"/>
    <property type="molecule type" value="Genomic_DNA"/>
</dbReference>
<sequence>MPVPPQTGLAKFVGYWSHPKPFPYLNVSLTIKSCYACHPPQHFHFHHAEATLDFFGGRPALSSVQSNRPHDCPVDLRLQSFRYFSVAKYAGGRAPLRPSAAYSSVHFVAEVSIASYR</sequence>
<dbReference type="Proteomes" id="UP000271162">
    <property type="component" value="Unassembled WGS sequence"/>
</dbReference>
<reference evidence="1 2" key="2">
    <citation type="submission" date="2018-11" db="EMBL/GenBank/DDBJ databases">
        <authorList>
            <consortium name="Pathogen Informatics"/>
        </authorList>
    </citation>
    <scope>NUCLEOTIDE SEQUENCE [LARGE SCALE GENOMIC DNA]</scope>
</reference>
<accession>A0A0N4YYD6</accession>
<evidence type="ECO:0000313" key="2">
    <source>
        <dbReference type="Proteomes" id="UP000271162"/>
    </source>
</evidence>
<dbReference type="WBParaSite" id="NBR_0002225801-mRNA-1">
    <property type="protein sequence ID" value="NBR_0002225801-mRNA-1"/>
    <property type="gene ID" value="NBR_0002225801"/>
</dbReference>
<evidence type="ECO:0000313" key="1">
    <source>
        <dbReference type="EMBL" id="VDL86968.1"/>
    </source>
</evidence>
<proteinExistence type="predicted"/>
<organism evidence="3">
    <name type="scientific">Nippostrongylus brasiliensis</name>
    <name type="common">Rat hookworm</name>
    <dbReference type="NCBI Taxonomy" id="27835"/>
    <lineage>
        <taxon>Eukaryota</taxon>
        <taxon>Metazoa</taxon>
        <taxon>Ecdysozoa</taxon>
        <taxon>Nematoda</taxon>
        <taxon>Chromadorea</taxon>
        <taxon>Rhabditida</taxon>
        <taxon>Rhabditina</taxon>
        <taxon>Rhabditomorpha</taxon>
        <taxon>Strongyloidea</taxon>
        <taxon>Heligmosomidae</taxon>
        <taxon>Nippostrongylus</taxon>
    </lineage>
</organism>
<reference evidence="3" key="1">
    <citation type="submission" date="2017-02" db="UniProtKB">
        <authorList>
            <consortium name="WormBaseParasite"/>
        </authorList>
    </citation>
    <scope>IDENTIFICATION</scope>
</reference>
<keyword evidence="2" id="KW-1185">Reference proteome</keyword>
<protein>
    <submittedName>
        <fullName evidence="1 3">Uncharacterized protein</fullName>
    </submittedName>
</protein>
<dbReference type="AlphaFoldDB" id="A0A0N4YYD6"/>
<name>A0A0N4YYD6_NIPBR</name>